<feature type="domain" description="SAP" evidence="2">
    <location>
        <begin position="10"/>
        <end position="44"/>
    </location>
</feature>
<dbReference type="InterPro" id="IPR003034">
    <property type="entry name" value="SAP_dom"/>
</dbReference>
<keyword evidence="4" id="KW-1185">Reference proteome</keyword>
<evidence type="ECO:0000256" key="1">
    <source>
        <dbReference type="SAM" id="MobiDB-lite"/>
    </source>
</evidence>
<feature type="region of interest" description="Disordered" evidence="1">
    <location>
        <begin position="55"/>
        <end position="76"/>
    </location>
</feature>
<evidence type="ECO:0000313" key="4">
    <source>
        <dbReference type="Proteomes" id="UP000005408"/>
    </source>
</evidence>
<protein>
    <recommendedName>
        <fullName evidence="2">SAP domain-containing protein</fullName>
    </recommendedName>
</protein>
<reference evidence="3" key="1">
    <citation type="submission" date="2022-08" db="UniProtKB">
        <authorList>
            <consortium name="EnsemblMetazoa"/>
        </authorList>
    </citation>
    <scope>IDENTIFICATION</scope>
    <source>
        <strain evidence="3">05x7-T-G4-1.051#20</strain>
    </source>
</reference>
<evidence type="ECO:0000313" key="3">
    <source>
        <dbReference type="EnsemblMetazoa" id="G7490.1:cds"/>
    </source>
</evidence>
<accession>A0A8W8NVB7</accession>
<dbReference type="PROSITE" id="PS50800">
    <property type="entry name" value="SAP"/>
    <property type="match status" value="1"/>
</dbReference>
<dbReference type="EnsemblMetazoa" id="G7490.1">
    <property type="protein sequence ID" value="G7490.1:cds"/>
    <property type="gene ID" value="G7490"/>
</dbReference>
<sequence>MDASAELTLFNDWTIAKLREFLRENNQIISGSKKELVERARGVIILKLTAVQGQNNQSEKNSKSSTFPDGEPIPDIRTLSNWSSDFTNIPDFSEKDIYNYLVIKMNTKRQLKSKVFLEDKHVHSVEYNPINNESSHCAIRCKVIPSFPSADMSKRPDYDVSTFLSKVTGNVFAAHCTCTAGYKVKWQFVINNGVIL</sequence>
<name>A0A8W8NVB7_MAGGI</name>
<evidence type="ECO:0000259" key="2">
    <source>
        <dbReference type="PROSITE" id="PS50800"/>
    </source>
</evidence>
<organism evidence="3 4">
    <name type="scientific">Magallana gigas</name>
    <name type="common">Pacific oyster</name>
    <name type="synonym">Crassostrea gigas</name>
    <dbReference type="NCBI Taxonomy" id="29159"/>
    <lineage>
        <taxon>Eukaryota</taxon>
        <taxon>Metazoa</taxon>
        <taxon>Spiralia</taxon>
        <taxon>Lophotrochozoa</taxon>
        <taxon>Mollusca</taxon>
        <taxon>Bivalvia</taxon>
        <taxon>Autobranchia</taxon>
        <taxon>Pteriomorphia</taxon>
        <taxon>Ostreida</taxon>
        <taxon>Ostreoidea</taxon>
        <taxon>Ostreidae</taxon>
        <taxon>Magallana</taxon>
    </lineage>
</organism>
<dbReference type="Proteomes" id="UP000005408">
    <property type="component" value="Unassembled WGS sequence"/>
</dbReference>
<proteinExistence type="predicted"/>
<dbReference type="AlphaFoldDB" id="A0A8W8NVB7"/>
<feature type="compositionally biased region" description="Low complexity" evidence="1">
    <location>
        <begin position="55"/>
        <end position="65"/>
    </location>
</feature>